<sequence length="83" mass="9328">MQKCPSLAPFTSTIIDDLNEAYSKVQMGVSSLKNKEQIQEQTVMNIRQSIKDKAMANKNAVYRGSKQVKMATDEDMREINGSN</sequence>
<organism evidence="1 2">
    <name type="scientific">Rhamnusium bicolor</name>
    <dbReference type="NCBI Taxonomy" id="1586634"/>
    <lineage>
        <taxon>Eukaryota</taxon>
        <taxon>Metazoa</taxon>
        <taxon>Ecdysozoa</taxon>
        <taxon>Arthropoda</taxon>
        <taxon>Hexapoda</taxon>
        <taxon>Insecta</taxon>
        <taxon>Pterygota</taxon>
        <taxon>Neoptera</taxon>
        <taxon>Endopterygota</taxon>
        <taxon>Coleoptera</taxon>
        <taxon>Polyphaga</taxon>
        <taxon>Cucujiformia</taxon>
        <taxon>Chrysomeloidea</taxon>
        <taxon>Cerambycidae</taxon>
        <taxon>Lepturinae</taxon>
        <taxon>Rhagiini</taxon>
        <taxon>Rhamnusium</taxon>
    </lineage>
</organism>
<dbReference type="Proteomes" id="UP001162156">
    <property type="component" value="Unassembled WGS sequence"/>
</dbReference>
<proteinExistence type="predicted"/>
<dbReference type="AlphaFoldDB" id="A0AAV8YRI5"/>
<gene>
    <name evidence="1" type="ORF">NQ314_007231</name>
</gene>
<protein>
    <submittedName>
        <fullName evidence="1">Uncharacterized protein</fullName>
    </submittedName>
</protein>
<reference evidence="1" key="1">
    <citation type="journal article" date="2023" name="Insect Mol. Biol.">
        <title>Genome sequencing provides insights into the evolution of gene families encoding plant cell wall-degrading enzymes in longhorned beetles.</title>
        <authorList>
            <person name="Shin N.R."/>
            <person name="Okamura Y."/>
            <person name="Kirsch R."/>
            <person name="Pauchet Y."/>
        </authorList>
    </citation>
    <scope>NUCLEOTIDE SEQUENCE</scope>
    <source>
        <strain evidence="1">RBIC_L_NR</strain>
    </source>
</reference>
<evidence type="ECO:0000313" key="2">
    <source>
        <dbReference type="Proteomes" id="UP001162156"/>
    </source>
</evidence>
<name>A0AAV8YRI5_9CUCU</name>
<comment type="caution">
    <text evidence="1">The sequence shown here is derived from an EMBL/GenBank/DDBJ whole genome shotgun (WGS) entry which is preliminary data.</text>
</comment>
<accession>A0AAV8YRI5</accession>
<keyword evidence="2" id="KW-1185">Reference proteome</keyword>
<dbReference type="EMBL" id="JANEYF010001958">
    <property type="protein sequence ID" value="KAJ8953626.1"/>
    <property type="molecule type" value="Genomic_DNA"/>
</dbReference>
<evidence type="ECO:0000313" key="1">
    <source>
        <dbReference type="EMBL" id="KAJ8953626.1"/>
    </source>
</evidence>